<dbReference type="NCBIfam" id="TIGR02937">
    <property type="entry name" value="sigma70-ECF"/>
    <property type="match status" value="1"/>
</dbReference>
<dbReference type="InterPro" id="IPR013325">
    <property type="entry name" value="RNA_pol_sigma_r2"/>
</dbReference>
<gene>
    <name evidence="6" type="primary">cnrH_2</name>
    <name evidence="6" type="ORF">Pla111_18650</name>
</gene>
<keyword evidence="3" id="KW-0804">Transcription</keyword>
<name>A0A5C5W848_9BACT</name>
<dbReference type="Gene3D" id="1.10.1740.10">
    <property type="match status" value="1"/>
</dbReference>
<evidence type="ECO:0000256" key="1">
    <source>
        <dbReference type="ARBA" id="ARBA00023015"/>
    </source>
</evidence>
<evidence type="ECO:0000313" key="7">
    <source>
        <dbReference type="Proteomes" id="UP000318995"/>
    </source>
</evidence>
<evidence type="ECO:0000259" key="5">
    <source>
        <dbReference type="Pfam" id="PF04542"/>
    </source>
</evidence>
<keyword evidence="2" id="KW-0731">Sigma factor</keyword>
<dbReference type="InterPro" id="IPR014284">
    <property type="entry name" value="RNA_pol_sigma-70_dom"/>
</dbReference>
<dbReference type="PANTHER" id="PTHR43133">
    <property type="entry name" value="RNA POLYMERASE ECF-TYPE SIGMA FACTO"/>
    <property type="match status" value="1"/>
</dbReference>
<reference evidence="6 7" key="1">
    <citation type="submission" date="2019-02" db="EMBL/GenBank/DDBJ databases">
        <title>Deep-cultivation of Planctomycetes and their phenomic and genomic characterization uncovers novel biology.</title>
        <authorList>
            <person name="Wiegand S."/>
            <person name="Jogler M."/>
            <person name="Boedeker C."/>
            <person name="Pinto D."/>
            <person name="Vollmers J."/>
            <person name="Rivas-Marin E."/>
            <person name="Kohn T."/>
            <person name="Peeters S.H."/>
            <person name="Heuer A."/>
            <person name="Rast P."/>
            <person name="Oberbeckmann S."/>
            <person name="Bunk B."/>
            <person name="Jeske O."/>
            <person name="Meyerdierks A."/>
            <person name="Storesund J.E."/>
            <person name="Kallscheuer N."/>
            <person name="Luecker S."/>
            <person name="Lage O.M."/>
            <person name="Pohl T."/>
            <person name="Merkel B.J."/>
            <person name="Hornburger P."/>
            <person name="Mueller R.-W."/>
            <person name="Bruemmer F."/>
            <person name="Labrenz M."/>
            <person name="Spormann A.M."/>
            <person name="Op Den Camp H."/>
            <person name="Overmann J."/>
            <person name="Amann R."/>
            <person name="Jetten M.S.M."/>
            <person name="Mascher T."/>
            <person name="Medema M.H."/>
            <person name="Devos D.P."/>
            <person name="Kaster A.-K."/>
            <person name="Ovreas L."/>
            <person name="Rohde M."/>
            <person name="Galperin M.Y."/>
            <person name="Jogler C."/>
        </authorList>
    </citation>
    <scope>NUCLEOTIDE SEQUENCE [LARGE SCALE GENOMIC DNA]</scope>
    <source>
        <strain evidence="6 7">Pla111</strain>
    </source>
</reference>
<dbReference type="OrthoDB" id="257668at2"/>
<dbReference type="GO" id="GO:0006352">
    <property type="term" value="P:DNA-templated transcription initiation"/>
    <property type="evidence" value="ECO:0007669"/>
    <property type="project" value="InterPro"/>
</dbReference>
<feature type="domain" description="RNA polymerase sigma-70 region 2" evidence="5">
    <location>
        <begin position="28"/>
        <end position="97"/>
    </location>
</feature>
<dbReference type="InterPro" id="IPR007627">
    <property type="entry name" value="RNA_pol_sigma70_r2"/>
</dbReference>
<accession>A0A5C5W848</accession>
<evidence type="ECO:0000256" key="4">
    <source>
        <dbReference type="SAM" id="MobiDB-lite"/>
    </source>
</evidence>
<evidence type="ECO:0000313" key="6">
    <source>
        <dbReference type="EMBL" id="TWT46764.1"/>
    </source>
</evidence>
<keyword evidence="7" id="KW-1185">Reference proteome</keyword>
<protein>
    <submittedName>
        <fullName evidence="6">RNA polymerase sigma factor CnrH</fullName>
    </submittedName>
</protein>
<feature type="region of interest" description="Disordered" evidence="4">
    <location>
        <begin position="101"/>
        <end position="124"/>
    </location>
</feature>
<dbReference type="SUPFAM" id="SSF88946">
    <property type="entry name" value="Sigma2 domain of RNA polymerase sigma factors"/>
    <property type="match status" value="1"/>
</dbReference>
<comment type="caution">
    <text evidence="6">The sequence shown here is derived from an EMBL/GenBank/DDBJ whole genome shotgun (WGS) entry which is preliminary data.</text>
</comment>
<dbReference type="Pfam" id="PF04542">
    <property type="entry name" value="Sigma70_r2"/>
    <property type="match status" value="1"/>
</dbReference>
<organism evidence="6 7">
    <name type="scientific">Botrimarina hoheduenensis</name>
    <dbReference type="NCBI Taxonomy" id="2528000"/>
    <lineage>
        <taxon>Bacteria</taxon>
        <taxon>Pseudomonadati</taxon>
        <taxon>Planctomycetota</taxon>
        <taxon>Planctomycetia</taxon>
        <taxon>Pirellulales</taxon>
        <taxon>Lacipirellulaceae</taxon>
        <taxon>Botrimarina</taxon>
    </lineage>
</organism>
<evidence type="ECO:0000256" key="2">
    <source>
        <dbReference type="ARBA" id="ARBA00023082"/>
    </source>
</evidence>
<dbReference type="GO" id="GO:0016987">
    <property type="term" value="F:sigma factor activity"/>
    <property type="evidence" value="ECO:0007669"/>
    <property type="project" value="UniProtKB-KW"/>
</dbReference>
<dbReference type="AlphaFoldDB" id="A0A5C5W848"/>
<keyword evidence="1" id="KW-0805">Transcription regulation</keyword>
<sequence length="222" mass="24864">MTNAAADNPDALLVADIRRGKPEAWRRLIDEYEGRLRAFVRSRIGTARSAAEDVVQETFIGFLTSLPNYDTRRPLEGWLFSIASHKLTDYLRREGRRPAVTLSSTDGDSAAGGGGGWEMPGSDRRASTIARSGERKRLEAQALATALDEHLTTWRIREDWPKIKAMELLFVRGEGNKQVAAATGLTEQQVANFKFDFLANLKKRVRTQGLDEEVFPELQETD</sequence>
<dbReference type="PANTHER" id="PTHR43133:SF62">
    <property type="entry name" value="RNA POLYMERASE SIGMA FACTOR SIGZ"/>
    <property type="match status" value="1"/>
</dbReference>
<dbReference type="InterPro" id="IPR039425">
    <property type="entry name" value="RNA_pol_sigma-70-like"/>
</dbReference>
<dbReference type="RefSeq" id="WP_146573526.1">
    <property type="nucleotide sequence ID" value="NZ_SJPH01000003.1"/>
</dbReference>
<dbReference type="EMBL" id="SJPH01000003">
    <property type="protein sequence ID" value="TWT46764.1"/>
    <property type="molecule type" value="Genomic_DNA"/>
</dbReference>
<evidence type="ECO:0000256" key="3">
    <source>
        <dbReference type="ARBA" id="ARBA00023163"/>
    </source>
</evidence>
<proteinExistence type="predicted"/>
<dbReference type="Proteomes" id="UP000318995">
    <property type="component" value="Unassembled WGS sequence"/>
</dbReference>